<dbReference type="SUPFAM" id="SSF55729">
    <property type="entry name" value="Acyl-CoA N-acyltransferases (Nat)"/>
    <property type="match status" value="1"/>
</dbReference>
<feature type="region of interest" description="Disordered" evidence="1">
    <location>
        <begin position="1"/>
        <end position="32"/>
    </location>
</feature>
<sequence length="195" mass="20923">MEGESNACRTKSGRERYRTSDRTALPRRGRSRRMSSVALRAAAPADTAAMLALLQTVAAEGDALPFLEGLDGDFIASQWLRAAGCVVACRGAVLLGMYRYGTIMPGRGSHICTATFAVSPDARGQGIGRALVTHCLDAAKAAGYQAMQFNQVVSTNHAALALYRSLGFIEAGCIPAAFRHDQLGYVDAYVMYRRL</sequence>
<protein>
    <submittedName>
        <fullName evidence="4">GNAT family N-acetyltransferase</fullName>
    </submittedName>
</protein>
<keyword evidence="2" id="KW-0812">Transmembrane</keyword>
<dbReference type="PROSITE" id="PS51186">
    <property type="entry name" value="GNAT"/>
    <property type="match status" value="1"/>
</dbReference>
<feature type="domain" description="N-acetyltransferase" evidence="3">
    <location>
        <begin position="37"/>
        <end position="195"/>
    </location>
</feature>
<dbReference type="InterPro" id="IPR052742">
    <property type="entry name" value="Mito_N-acetyltransferase"/>
</dbReference>
<dbReference type="EMBL" id="CP046904">
    <property type="protein sequence ID" value="QGZ42435.1"/>
    <property type="molecule type" value="Genomic_DNA"/>
</dbReference>
<reference evidence="4 5" key="1">
    <citation type="submission" date="2019-12" db="EMBL/GenBank/DDBJ databases">
        <title>Draft Genome Sequences of Six Type Strains of the Genus Massilia.</title>
        <authorList>
            <person name="Miess H."/>
            <person name="Frediansyah A."/>
            <person name="Goeker M."/>
            <person name="Gross H."/>
        </authorList>
    </citation>
    <scope>NUCLEOTIDE SEQUENCE [LARGE SCALE GENOMIC DNA]</scope>
    <source>
        <strain evidence="4 5">DSM 26639</strain>
    </source>
</reference>
<dbReference type="Proteomes" id="UP000437862">
    <property type="component" value="Chromosome"/>
</dbReference>
<gene>
    <name evidence="4" type="ORF">GO485_27645</name>
</gene>
<evidence type="ECO:0000256" key="2">
    <source>
        <dbReference type="SAM" id="Phobius"/>
    </source>
</evidence>
<evidence type="ECO:0000313" key="5">
    <source>
        <dbReference type="Proteomes" id="UP000437862"/>
    </source>
</evidence>
<dbReference type="PANTHER" id="PTHR43138">
    <property type="entry name" value="ACETYLTRANSFERASE, GNAT FAMILY"/>
    <property type="match status" value="1"/>
</dbReference>
<proteinExistence type="predicted"/>
<dbReference type="CDD" id="cd04301">
    <property type="entry name" value="NAT_SF"/>
    <property type="match status" value="1"/>
</dbReference>
<feature type="transmembrane region" description="Helical" evidence="2">
    <location>
        <begin position="79"/>
        <end position="98"/>
    </location>
</feature>
<dbReference type="InterPro" id="IPR016181">
    <property type="entry name" value="Acyl_CoA_acyltransferase"/>
</dbReference>
<organism evidence="4 5">
    <name type="scientific">Pseudoduganella flava</name>
    <dbReference type="NCBI Taxonomy" id="871742"/>
    <lineage>
        <taxon>Bacteria</taxon>
        <taxon>Pseudomonadati</taxon>
        <taxon>Pseudomonadota</taxon>
        <taxon>Betaproteobacteria</taxon>
        <taxon>Burkholderiales</taxon>
        <taxon>Oxalobacteraceae</taxon>
        <taxon>Telluria group</taxon>
        <taxon>Pseudoduganella</taxon>
    </lineage>
</organism>
<keyword evidence="2" id="KW-1133">Transmembrane helix</keyword>
<feature type="transmembrane region" description="Helical" evidence="2">
    <location>
        <begin position="37"/>
        <end position="59"/>
    </location>
</feature>
<dbReference type="PANTHER" id="PTHR43138:SF1">
    <property type="entry name" value="N-ACETYLTRANSFERASE ACA1"/>
    <property type="match status" value="1"/>
</dbReference>
<feature type="compositionally biased region" description="Basic and acidic residues" evidence="1">
    <location>
        <begin position="12"/>
        <end position="21"/>
    </location>
</feature>
<accession>A0ABX6FYJ8</accession>
<evidence type="ECO:0000313" key="4">
    <source>
        <dbReference type="EMBL" id="QGZ42435.1"/>
    </source>
</evidence>
<dbReference type="Gene3D" id="3.40.630.30">
    <property type="match status" value="1"/>
</dbReference>
<dbReference type="InterPro" id="IPR000182">
    <property type="entry name" value="GNAT_dom"/>
</dbReference>
<name>A0ABX6FYJ8_9BURK</name>
<keyword evidence="5" id="KW-1185">Reference proteome</keyword>
<dbReference type="Pfam" id="PF00583">
    <property type="entry name" value="Acetyltransf_1"/>
    <property type="match status" value="1"/>
</dbReference>
<evidence type="ECO:0000256" key="1">
    <source>
        <dbReference type="SAM" id="MobiDB-lite"/>
    </source>
</evidence>
<keyword evidence="2" id="KW-0472">Membrane</keyword>
<evidence type="ECO:0000259" key="3">
    <source>
        <dbReference type="PROSITE" id="PS51186"/>
    </source>
</evidence>